<dbReference type="EMBL" id="CP001958">
    <property type="protein sequence ID" value="ADG96562.1"/>
    <property type="molecule type" value="Genomic_DNA"/>
</dbReference>
<keyword evidence="3" id="KW-1185">Reference proteome</keyword>
<accession>D6Z9N5</accession>
<dbReference type="STRING" id="640132.Srot_0069"/>
<sequence>MSLPQPHTVQHRRKTKGGYDDQGYQIEPGFSEPVERRVIAVYWERPAEAVVGDSPERDRDELVVLTGEPEAYGDGDLIEAAGLQYRVIGPRDWRMGPFGFKPGGEVRCVRRDG</sequence>
<dbReference type="AlphaFoldDB" id="D6Z9N5"/>
<dbReference type="Proteomes" id="UP000002247">
    <property type="component" value="Chromosome"/>
</dbReference>
<evidence type="ECO:0000313" key="2">
    <source>
        <dbReference type="EMBL" id="ADG96562.1"/>
    </source>
</evidence>
<reference evidence="2 3" key="1">
    <citation type="journal article" date="2010" name="Stand. Genomic Sci.">
        <title>Complete genome sequence of Segniliparus rotundus type strain (CDC 1076).</title>
        <authorList>
            <person name="Sikorski J."/>
            <person name="Lapidus A."/>
            <person name="Copeland A."/>
            <person name="Misra M."/>
            <person name="Glavina Del Rio T."/>
            <person name="Nolan M."/>
            <person name="Lucas S."/>
            <person name="Chen F."/>
            <person name="Tice H."/>
            <person name="Cheng J.F."/>
            <person name="Jando M."/>
            <person name="Schneider S."/>
            <person name="Bruce D."/>
            <person name="Goodwin L."/>
            <person name="Pitluck S."/>
            <person name="Liolios K."/>
            <person name="Mikhailova N."/>
            <person name="Pati A."/>
            <person name="Ivanova N."/>
            <person name="Mavromatis K."/>
            <person name="Chen A."/>
            <person name="Palaniappan K."/>
            <person name="Chertkov O."/>
            <person name="Land M."/>
            <person name="Hauser L."/>
            <person name="Chang Y.J."/>
            <person name="Jeffries C.D."/>
            <person name="Brettin T."/>
            <person name="Detter J.C."/>
            <person name="Han C."/>
            <person name="Rohde M."/>
            <person name="Goker M."/>
            <person name="Bristow J."/>
            <person name="Eisen J.A."/>
            <person name="Markowitz V."/>
            <person name="Hugenholtz P."/>
            <person name="Kyrpides N.C."/>
            <person name="Klenk H.P."/>
        </authorList>
    </citation>
    <scope>NUCLEOTIDE SEQUENCE [LARGE SCALE GENOMIC DNA]</scope>
    <source>
        <strain evidence="3">ATCC BAA-972 / CDC 1076 / CIP 108378 / DSM 44985 / JCM 13578</strain>
    </source>
</reference>
<proteinExistence type="predicted"/>
<protein>
    <recommendedName>
        <fullName evidence="4">Head-to-tail stopper</fullName>
    </recommendedName>
</protein>
<organism evidence="2 3">
    <name type="scientific">Segniliparus rotundus (strain ATCC BAA-972 / CDC 1076 / CIP 108378 / DSM 44985 / JCM 13578)</name>
    <dbReference type="NCBI Taxonomy" id="640132"/>
    <lineage>
        <taxon>Bacteria</taxon>
        <taxon>Bacillati</taxon>
        <taxon>Actinomycetota</taxon>
        <taxon>Actinomycetes</taxon>
        <taxon>Mycobacteriales</taxon>
        <taxon>Segniliparaceae</taxon>
        <taxon>Segniliparus</taxon>
    </lineage>
</organism>
<dbReference type="OrthoDB" id="5194065at2"/>
<evidence type="ECO:0000256" key="1">
    <source>
        <dbReference type="SAM" id="MobiDB-lite"/>
    </source>
</evidence>
<evidence type="ECO:0008006" key="4">
    <source>
        <dbReference type="Google" id="ProtNLM"/>
    </source>
</evidence>
<dbReference type="KEGG" id="srt:Srot_0069"/>
<evidence type="ECO:0000313" key="3">
    <source>
        <dbReference type="Proteomes" id="UP000002247"/>
    </source>
</evidence>
<name>D6Z9N5_SEGRD</name>
<dbReference type="RefSeq" id="WP_013137018.1">
    <property type="nucleotide sequence ID" value="NC_014168.1"/>
</dbReference>
<dbReference type="HOGENOM" id="CLU_2131790_0_0_11"/>
<gene>
    <name evidence="2" type="ordered locus">Srot_0069</name>
</gene>
<feature type="region of interest" description="Disordered" evidence="1">
    <location>
        <begin position="1"/>
        <end position="27"/>
    </location>
</feature>